<feature type="domain" description="Fibronectin type-III" evidence="1">
    <location>
        <begin position="34"/>
        <end position="121"/>
    </location>
</feature>
<evidence type="ECO:0000313" key="3">
    <source>
        <dbReference type="Proteomes" id="UP000295479"/>
    </source>
</evidence>
<dbReference type="SUPFAM" id="SSF49265">
    <property type="entry name" value="Fibronectin type III"/>
    <property type="match status" value="1"/>
</dbReference>
<reference evidence="2 3" key="1">
    <citation type="submission" date="2019-03" db="EMBL/GenBank/DDBJ databases">
        <title>Flavobacterium AR-3-4 sp. nov. isolated from arctic soil.</title>
        <authorList>
            <person name="Chaudhary D.K."/>
        </authorList>
    </citation>
    <scope>NUCLEOTIDE SEQUENCE [LARGE SCALE GENOMIC DNA]</scope>
    <source>
        <strain evidence="2 3">AR-3-4</strain>
    </source>
</reference>
<evidence type="ECO:0000259" key="1">
    <source>
        <dbReference type="PROSITE" id="PS50853"/>
    </source>
</evidence>
<dbReference type="InterPro" id="IPR013783">
    <property type="entry name" value="Ig-like_fold"/>
</dbReference>
<dbReference type="OrthoDB" id="1286432at2"/>
<dbReference type="Gene3D" id="2.60.40.10">
    <property type="entry name" value="Immunoglobulins"/>
    <property type="match status" value="1"/>
</dbReference>
<dbReference type="InterPro" id="IPR011050">
    <property type="entry name" value="Pectin_lyase_fold/virulence"/>
</dbReference>
<dbReference type="RefSeq" id="WP_132009981.1">
    <property type="nucleotide sequence ID" value="NZ_SMFK01000025.1"/>
</dbReference>
<name>A0A4R5C9B6_9FLAO</name>
<dbReference type="InterPro" id="IPR036116">
    <property type="entry name" value="FN3_sf"/>
</dbReference>
<dbReference type="InterPro" id="IPR003961">
    <property type="entry name" value="FN3_dom"/>
</dbReference>
<protein>
    <submittedName>
        <fullName evidence="2">Fibronectin type III domain-containing protein</fullName>
    </submittedName>
</protein>
<dbReference type="Proteomes" id="UP000295479">
    <property type="component" value="Unassembled WGS sequence"/>
</dbReference>
<dbReference type="SMART" id="SM00060">
    <property type="entry name" value="FN3"/>
    <property type="match status" value="1"/>
</dbReference>
<dbReference type="SUPFAM" id="SSF51126">
    <property type="entry name" value="Pectin lyase-like"/>
    <property type="match status" value="1"/>
</dbReference>
<dbReference type="EMBL" id="SMFK01000025">
    <property type="protein sequence ID" value="TDD93612.1"/>
    <property type="molecule type" value="Genomic_DNA"/>
</dbReference>
<organism evidence="2 3">
    <name type="scientific">Flavobacterium cellulosilyticum</name>
    <dbReference type="NCBI Taxonomy" id="2541731"/>
    <lineage>
        <taxon>Bacteria</taxon>
        <taxon>Pseudomonadati</taxon>
        <taxon>Bacteroidota</taxon>
        <taxon>Flavobacteriia</taxon>
        <taxon>Flavobacteriales</taxon>
        <taxon>Flavobacteriaceae</taxon>
        <taxon>Flavobacterium</taxon>
    </lineage>
</organism>
<comment type="caution">
    <text evidence="2">The sequence shown here is derived from an EMBL/GenBank/DDBJ whole genome shotgun (WGS) entry which is preliminary data.</text>
</comment>
<keyword evidence="3" id="KW-1185">Reference proteome</keyword>
<accession>A0A4R5C9B6</accession>
<proteinExistence type="predicted"/>
<sequence length="827" mass="89932">MKHLIYFLLFSTAVFSQNYNYAIDELQKTTLPDPPTGLVASNSTPTGVTLTWTAPTNNVVITSYKIYNNSVLLATSLGTATTYVVSGLTPETAYTFTVRATDFAGNLSADSNILTFTTSKVPAGVQNQPEEIEYFKAYLLPIAQKANLQKALDTYGSVRLEKGDYSGVKVVMHSNQSLYGHASTSGIAGITIAAGSNNVHIESIRPLGGIGLNLYFEQGLPITNCMLKTLRYTTLITVGAKLENTTIIDLQGQIQFDCSSSGYIRNTKVIKQTFGSSDILVMKGNRTTPSYGNVLIHSNYLGSVRQTTDIDNLESITMVGTDAETYGGLTRELIHINNVDKVKLFILNGGISDANSSDPYYTIDANEVYGVSANGTSFDNALYPSTIALRTNLLNFVSSNNPTRLTGIATGFYNKSYLQQINRDYLPHFNYDGTEQTATITNSPTITKLTNGILGTQYTPWVRPAYNSIPDPLGANWKTERVGKIDSTSYIQNLINTGDIAELPEGVFYISSTLNIPIGVGKGIIGSGTGKTVICGLTDDFPLISVTSGSFGSIDLSYLTLQGGSVGLYVSNHTMMMSFQSLKFVSFREQALAGVEYYNIVGLDNNFFDNIAFTNCANGIYAHPFAIPATNQIDGSTYMDKNVFYKCQFNNCSTGLNLSSSRGSNLNAWVDCKFNGGLQATNMGGELTIFANCDFTNFTGNYTLESNSFNLLNCNFYNNSNSKATLHSIINNIEGCKFLDNIDLGSPYDGNPIQNFIANSIITGNAVVVPNNIAYWPSYCTFVNCTLLSNATLSKLFSKNIRTLTTSTDTILLNSKPNPYPQFLVTQ</sequence>
<dbReference type="CDD" id="cd00063">
    <property type="entry name" value="FN3"/>
    <property type="match status" value="1"/>
</dbReference>
<gene>
    <name evidence="2" type="ORF">E0F76_18875</name>
</gene>
<evidence type="ECO:0000313" key="2">
    <source>
        <dbReference type="EMBL" id="TDD93612.1"/>
    </source>
</evidence>
<dbReference type="Pfam" id="PF00041">
    <property type="entry name" value="fn3"/>
    <property type="match status" value="1"/>
</dbReference>
<dbReference type="AlphaFoldDB" id="A0A4R5C9B6"/>
<dbReference type="PROSITE" id="PS50853">
    <property type="entry name" value="FN3"/>
    <property type="match status" value="1"/>
</dbReference>